<dbReference type="AlphaFoldDB" id="A0A821DNU5"/>
<dbReference type="EMBL" id="CAJOBG010078844">
    <property type="protein sequence ID" value="CAF4624302.1"/>
    <property type="molecule type" value="Genomic_DNA"/>
</dbReference>
<reference evidence="2" key="1">
    <citation type="submission" date="2021-02" db="EMBL/GenBank/DDBJ databases">
        <authorList>
            <person name="Nowell W R."/>
        </authorList>
    </citation>
    <scope>NUCLEOTIDE SEQUENCE</scope>
</reference>
<gene>
    <name evidence="2" type="ORF">OVN521_LOCUS46012</name>
</gene>
<organism evidence="2 3">
    <name type="scientific">Rotaria magnacalcarata</name>
    <dbReference type="NCBI Taxonomy" id="392030"/>
    <lineage>
        <taxon>Eukaryota</taxon>
        <taxon>Metazoa</taxon>
        <taxon>Spiralia</taxon>
        <taxon>Gnathifera</taxon>
        <taxon>Rotifera</taxon>
        <taxon>Eurotatoria</taxon>
        <taxon>Bdelloidea</taxon>
        <taxon>Philodinida</taxon>
        <taxon>Philodinidae</taxon>
        <taxon>Rotaria</taxon>
    </lineage>
</organism>
<accession>A0A821DNU5</accession>
<sequence>MTTNPSNGHPNSLSRHSSMVQESTLPVLISNQSPPLQMQSQLFYQGNDIPPHHLHSQQQMPMVIMQNGQLFPLNQNFPPSLYGFPPDQFSRSINTY</sequence>
<protein>
    <submittedName>
        <fullName evidence="2">Uncharacterized protein</fullName>
    </submittedName>
</protein>
<feature type="region of interest" description="Disordered" evidence="1">
    <location>
        <begin position="1"/>
        <end position="22"/>
    </location>
</feature>
<keyword evidence="3" id="KW-1185">Reference proteome</keyword>
<evidence type="ECO:0000313" key="3">
    <source>
        <dbReference type="Proteomes" id="UP000663866"/>
    </source>
</evidence>
<proteinExistence type="predicted"/>
<evidence type="ECO:0000313" key="2">
    <source>
        <dbReference type="EMBL" id="CAF4624302.1"/>
    </source>
</evidence>
<comment type="caution">
    <text evidence="2">The sequence shown here is derived from an EMBL/GenBank/DDBJ whole genome shotgun (WGS) entry which is preliminary data.</text>
</comment>
<dbReference type="Proteomes" id="UP000663866">
    <property type="component" value="Unassembled WGS sequence"/>
</dbReference>
<name>A0A821DNU5_9BILA</name>
<feature type="non-terminal residue" evidence="2">
    <location>
        <position position="96"/>
    </location>
</feature>
<evidence type="ECO:0000256" key="1">
    <source>
        <dbReference type="SAM" id="MobiDB-lite"/>
    </source>
</evidence>